<keyword evidence="12" id="KW-1185">Reference proteome</keyword>
<evidence type="ECO:0000259" key="9">
    <source>
        <dbReference type="PROSITE" id="PS52004"/>
    </source>
</evidence>
<dbReference type="InterPro" id="IPR013154">
    <property type="entry name" value="ADH-like_N"/>
</dbReference>
<dbReference type="Gene3D" id="3.30.70.3290">
    <property type="match status" value="1"/>
</dbReference>
<proteinExistence type="predicted"/>
<evidence type="ECO:0000256" key="2">
    <source>
        <dbReference type="ARBA" id="ARBA00022553"/>
    </source>
</evidence>
<dbReference type="InterPro" id="IPR057326">
    <property type="entry name" value="KR_dom"/>
</dbReference>
<dbReference type="SMART" id="SM00822">
    <property type="entry name" value="PKS_KR"/>
    <property type="match status" value="1"/>
</dbReference>
<dbReference type="Pfam" id="PF14765">
    <property type="entry name" value="PS-DH"/>
    <property type="match status" value="1"/>
</dbReference>
<dbReference type="Pfam" id="PF00550">
    <property type="entry name" value="PP-binding"/>
    <property type="match status" value="1"/>
</dbReference>
<keyword evidence="1" id="KW-0596">Phosphopantetheine</keyword>
<dbReference type="SUPFAM" id="SSF55048">
    <property type="entry name" value="Probable ACP-binding domain of malonyl-CoA ACP transacylase"/>
    <property type="match status" value="1"/>
</dbReference>
<feature type="domain" description="Carrier" evidence="8">
    <location>
        <begin position="2144"/>
        <end position="2221"/>
    </location>
</feature>
<dbReference type="InterPro" id="IPR036736">
    <property type="entry name" value="ACP-like_sf"/>
</dbReference>
<dbReference type="Gene3D" id="3.90.180.10">
    <property type="entry name" value="Medium-chain alcohol dehydrogenases, catalytic domain"/>
    <property type="match status" value="1"/>
</dbReference>
<dbReference type="Pfam" id="PF21089">
    <property type="entry name" value="PKS_DH_N"/>
    <property type="match status" value="1"/>
</dbReference>
<dbReference type="SMART" id="SM00823">
    <property type="entry name" value="PKS_PP"/>
    <property type="match status" value="1"/>
</dbReference>
<dbReference type="SUPFAM" id="SSF50129">
    <property type="entry name" value="GroES-like"/>
    <property type="match status" value="1"/>
</dbReference>
<evidence type="ECO:0000313" key="11">
    <source>
        <dbReference type="EMBL" id="TWU40627.1"/>
    </source>
</evidence>
<dbReference type="InterPro" id="IPR006162">
    <property type="entry name" value="Ppantetheine_attach_site"/>
</dbReference>
<dbReference type="InterPro" id="IPR042104">
    <property type="entry name" value="PKS_dehydratase_sf"/>
</dbReference>
<dbReference type="CDD" id="cd05195">
    <property type="entry name" value="enoyl_red"/>
    <property type="match status" value="1"/>
</dbReference>
<dbReference type="FunFam" id="3.40.366.10:FF:000002">
    <property type="entry name" value="Probable polyketide synthase 2"/>
    <property type="match status" value="1"/>
</dbReference>
<dbReference type="InterPro" id="IPR001227">
    <property type="entry name" value="Ac_transferase_dom_sf"/>
</dbReference>
<evidence type="ECO:0000256" key="6">
    <source>
        <dbReference type="PROSITE-ProRule" id="PRU01363"/>
    </source>
</evidence>
<dbReference type="Gene3D" id="3.40.50.720">
    <property type="entry name" value="NAD(P)-binding Rossmann-like Domain"/>
    <property type="match status" value="3"/>
</dbReference>
<dbReference type="GO" id="GO:0016491">
    <property type="term" value="F:oxidoreductase activity"/>
    <property type="evidence" value="ECO:0007669"/>
    <property type="project" value="InterPro"/>
</dbReference>
<dbReference type="Gene3D" id="1.10.1200.10">
    <property type="entry name" value="ACP-like"/>
    <property type="match status" value="1"/>
</dbReference>
<keyword evidence="4" id="KW-0511">Multifunctional enzyme</keyword>
<dbReference type="InterPro" id="IPR020806">
    <property type="entry name" value="PKS_PP-bd"/>
</dbReference>
<dbReference type="OrthoDB" id="219272at2"/>
<dbReference type="GO" id="GO:0005886">
    <property type="term" value="C:plasma membrane"/>
    <property type="evidence" value="ECO:0007669"/>
    <property type="project" value="TreeGrafter"/>
</dbReference>
<dbReference type="SMART" id="SM00829">
    <property type="entry name" value="PKS_ER"/>
    <property type="match status" value="1"/>
</dbReference>
<feature type="region of interest" description="Disordered" evidence="7">
    <location>
        <begin position="2220"/>
        <end position="2241"/>
    </location>
</feature>
<accession>A0A5C6DXR2</accession>
<dbReference type="FunFam" id="3.40.47.10:FF:000019">
    <property type="entry name" value="Polyketide synthase type I"/>
    <property type="match status" value="1"/>
</dbReference>
<dbReference type="InterPro" id="IPR016035">
    <property type="entry name" value="Acyl_Trfase/lysoPLipase"/>
</dbReference>
<dbReference type="InterPro" id="IPR016039">
    <property type="entry name" value="Thiolase-like"/>
</dbReference>
<dbReference type="InterPro" id="IPR032821">
    <property type="entry name" value="PKS_assoc"/>
</dbReference>
<evidence type="ECO:0000256" key="7">
    <source>
        <dbReference type="SAM" id="MobiDB-lite"/>
    </source>
</evidence>
<feature type="domain" description="Ketosynthase family 3 (KS3)" evidence="9">
    <location>
        <begin position="18"/>
        <end position="445"/>
    </location>
</feature>
<dbReference type="Pfam" id="PF16197">
    <property type="entry name" value="KAsynt_C_assoc"/>
    <property type="match status" value="1"/>
</dbReference>
<keyword evidence="3 11" id="KW-0808">Transferase</keyword>
<dbReference type="SUPFAM" id="SSF52151">
    <property type="entry name" value="FabD/lysophospholipase-like"/>
    <property type="match status" value="1"/>
</dbReference>
<evidence type="ECO:0000259" key="10">
    <source>
        <dbReference type="PROSITE" id="PS52019"/>
    </source>
</evidence>
<dbReference type="InterPro" id="IPR016036">
    <property type="entry name" value="Malonyl_transacylase_ACP-bd"/>
</dbReference>
<dbReference type="PROSITE" id="PS50075">
    <property type="entry name" value="CARRIER"/>
    <property type="match status" value="1"/>
</dbReference>
<dbReference type="SUPFAM" id="SSF51735">
    <property type="entry name" value="NAD(P)-binding Rossmann-fold domains"/>
    <property type="match status" value="3"/>
</dbReference>
<dbReference type="PROSITE" id="PS52019">
    <property type="entry name" value="PKS_MFAS_DH"/>
    <property type="match status" value="1"/>
</dbReference>
<evidence type="ECO:0000256" key="4">
    <source>
        <dbReference type="ARBA" id="ARBA00023268"/>
    </source>
</evidence>
<dbReference type="GO" id="GO:0031177">
    <property type="term" value="F:phosphopantetheine binding"/>
    <property type="evidence" value="ECO:0007669"/>
    <property type="project" value="InterPro"/>
</dbReference>
<evidence type="ECO:0000256" key="3">
    <source>
        <dbReference type="ARBA" id="ARBA00022679"/>
    </source>
</evidence>
<feature type="active site" description="Proton donor; for dehydratase activity" evidence="6">
    <location>
        <position position="1125"/>
    </location>
</feature>
<evidence type="ECO:0000256" key="5">
    <source>
        <dbReference type="ARBA" id="ARBA00054155"/>
    </source>
</evidence>
<gene>
    <name evidence="11" type="primary">ppsC</name>
    <name evidence="11" type="ORF">Poly41_14610</name>
</gene>
<dbReference type="InterPro" id="IPR014031">
    <property type="entry name" value="Ketoacyl_synth_C"/>
</dbReference>
<dbReference type="PROSITE" id="PS00012">
    <property type="entry name" value="PHOSPHOPANTETHEINE"/>
    <property type="match status" value="1"/>
</dbReference>
<reference evidence="11 12" key="1">
    <citation type="submission" date="2019-02" db="EMBL/GenBank/DDBJ databases">
        <title>Deep-cultivation of Planctomycetes and their phenomic and genomic characterization uncovers novel biology.</title>
        <authorList>
            <person name="Wiegand S."/>
            <person name="Jogler M."/>
            <person name="Boedeker C."/>
            <person name="Pinto D."/>
            <person name="Vollmers J."/>
            <person name="Rivas-Marin E."/>
            <person name="Kohn T."/>
            <person name="Peeters S.H."/>
            <person name="Heuer A."/>
            <person name="Rast P."/>
            <person name="Oberbeckmann S."/>
            <person name="Bunk B."/>
            <person name="Jeske O."/>
            <person name="Meyerdierks A."/>
            <person name="Storesund J.E."/>
            <person name="Kallscheuer N."/>
            <person name="Luecker S."/>
            <person name="Lage O.M."/>
            <person name="Pohl T."/>
            <person name="Merkel B.J."/>
            <person name="Hornburger P."/>
            <person name="Mueller R.-W."/>
            <person name="Bruemmer F."/>
            <person name="Labrenz M."/>
            <person name="Spormann A.M."/>
            <person name="Op Den Camp H."/>
            <person name="Overmann J."/>
            <person name="Amann R."/>
            <person name="Jetten M.S.M."/>
            <person name="Mascher T."/>
            <person name="Medema M.H."/>
            <person name="Devos D.P."/>
            <person name="Kaster A.-K."/>
            <person name="Ovreas L."/>
            <person name="Rohde M."/>
            <person name="Galperin M.Y."/>
            <person name="Jogler C."/>
        </authorList>
    </citation>
    <scope>NUCLEOTIDE SEQUENCE [LARGE SCALE GENOMIC DNA]</scope>
    <source>
        <strain evidence="11 12">Poly41</strain>
    </source>
</reference>
<feature type="region of interest" description="N-terminal hotdog fold" evidence="6">
    <location>
        <begin position="924"/>
        <end position="1050"/>
    </location>
</feature>
<dbReference type="SUPFAM" id="SSF47336">
    <property type="entry name" value="ACP-like"/>
    <property type="match status" value="1"/>
</dbReference>
<protein>
    <submittedName>
        <fullName evidence="11">Phthiocerol synthesis polyketide synthase type I PpsC</fullName>
        <ecNumber evidence="11">2.3.1.41</ecNumber>
    </submittedName>
</protein>
<dbReference type="Pfam" id="PF00109">
    <property type="entry name" value="ketoacyl-synt"/>
    <property type="match status" value="1"/>
</dbReference>
<dbReference type="InterPro" id="IPR049552">
    <property type="entry name" value="PKS_DH_N"/>
</dbReference>
<dbReference type="InterPro" id="IPR020841">
    <property type="entry name" value="PKS_Beta-ketoAc_synthase_dom"/>
</dbReference>
<dbReference type="Gene3D" id="3.10.129.110">
    <property type="entry name" value="Polyketide synthase dehydratase"/>
    <property type="match status" value="1"/>
</dbReference>
<dbReference type="InterPro" id="IPR020807">
    <property type="entry name" value="PKS_DH"/>
</dbReference>
<dbReference type="Pfam" id="PF08659">
    <property type="entry name" value="KR"/>
    <property type="match status" value="1"/>
</dbReference>
<dbReference type="GO" id="GO:0071770">
    <property type="term" value="P:DIM/DIP cell wall layer assembly"/>
    <property type="evidence" value="ECO:0007669"/>
    <property type="project" value="TreeGrafter"/>
</dbReference>
<dbReference type="RefSeq" id="WP_146525206.1">
    <property type="nucleotide sequence ID" value="NZ_SJPV01000002.1"/>
</dbReference>
<feature type="region of interest" description="C-terminal hotdog fold" evidence="6">
    <location>
        <begin position="1064"/>
        <end position="1211"/>
    </location>
</feature>
<dbReference type="InterPro" id="IPR018201">
    <property type="entry name" value="Ketoacyl_synth_AS"/>
</dbReference>
<dbReference type="InterPro" id="IPR049900">
    <property type="entry name" value="PKS_mFAS_DH"/>
</dbReference>
<dbReference type="PANTHER" id="PTHR43775:SF37">
    <property type="entry name" value="SI:DKEY-61P9.11"/>
    <property type="match status" value="1"/>
</dbReference>
<dbReference type="InterPro" id="IPR050091">
    <property type="entry name" value="PKS_NRPS_Biosynth_Enz"/>
</dbReference>
<dbReference type="FunFam" id="3.40.50.720:FF:000209">
    <property type="entry name" value="Polyketide synthase Pks12"/>
    <property type="match status" value="1"/>
</dbReference>
<dbReference type="SUPFAM" id="SSF53901">
    <property type="entry name" value="Thiolase-like"/>
    <property type="match status" value="1"/>
</dbReference>
<organism evidence="11 12">
    <name type="scientific">Novipirellula artificiosorum</name>
    <dbReference type="NCBI Taxonomy" id="2528016"/>
    <lineage>
        <taxon>Bacteria</taxon>
        <taxon>Pseudomonadati</taxon>
        <taxon>Planctomycetota</taxon>
        <taxon>Planctomycetia</taxon>
        <taxon>Pirellulales</taxon>
        <taxon>Pirellulaceae</taxon>
        <taxon>Novipirellula</taxon>
    </lineage>
</organism>
<dbReference type="Pfam" id="PF00698">
    <property type="entry name" value="Acyl_transf_1"/>
    <property type="match status" value="1"/>
</dbReference>
<dbReference type="GO" id="GO:0004315">
    <property type="term" value="F:3-oxoacyl-[acyl-carrier-protein] synthase activity"/>
    <property type="evidence" value="ECO:0007669"/>
    <property type="project" value="UniProtKB-EC"/>
</dbReference>
<name>A0A5C6DXR2_9BACT</name>
<dbReference type="PANTHER" id="PTHR43775">
    <property type="entry name" value="FATTY ACID SYNTHASE"/>
    <property type="match status" value="1"/>
</dbReference>
<feature type="compositionally biased region" description="Low complexity" evidence="7">
    <location>
        <begin position="2226"/>
        <end position="2240"/>
    </location>
</feature>
<dbReference type="InterPro" id="IPR013968">
    <property type="entry name" value="PKS_KR"/>
</dbReference>
<dbReference type="Proteomes" id="UP000319143">
    <property type="component" value="Unassembled WGS sequence"/>
</dbReference>
<sequence length="2279" mass="250051">MFQKTSDAAVANNAVRPSELIAIVGLGCRFPGGANSPEQYWSLLSEGRNAITETPTDRWNLDKFYSRGTTKPGKTNSRWGGYVDAIDHFDPQLFGISPREAAAMDPQQRLLLEVAWQALEDAGMPVEGVNGHPASVFIGISSFDYSVASLSFEDRTELGPYSNTGGSSSIAANRISYCFNLRGPSVAVDTACSSSLVALHMACESLRSGKASFALAGGVNALLLPDFYVAFSQLGVLSPDGRCKTFDARANGYVRSEGAGIVVLKPYSAALRDGDDIYCVIRSSALNQDGHTDGMTVPSQSAQQDLMRQAYESANVDPSLVSYIEAHGTGTPVGDPIEAAAIGNVIGKARDERQPCYVGSVKTNIGHLEAGAGIASVIKVALAMRHQLIPRHLNFESLNPAIRLEENGLRLPIESTPWKSIAGRRIAGINGFGYGGANAHVVIEDASLAEVSKEDLATPQRNGSTAHDSVTRFGEIGWPLPVSAQSKDQLPLVANQWANWLSQQGSPRSAAEVIGSASQQRSHLRTRRVVFGDSLETIATKLRTTDADASETSSLISAAGRQHGILFVCCGQGPQHWRMGRRLYKAGGTFQTTIDRCNREFSKLASWSLITELLRDESESRLQETSIAQPALFAIQVALAAQWKDYGVGPSAVVGHSVGEIAAAYISGALSFEDACAVAVHRGRTMDLASSRGAMIAAGITADEARQLIRGHEHSLSLAAINGPQSVTISGDANAVEQVAMRVKSLGAFCRQLAVEYAFHSPQMDPVERELKRSLRGITALAPTLPMISTVTGNPIADALTDADYWWQNVRKGVLFCPAMEIAARQGFEIAIELGPHPVLSYAINESFTEAGKPIHVIPSMHRDVDDVEAFRDAFERLYQLNAPIDWQAIAAKPKTRIRLPHYPMQRQRLWQESHESQRTRLQHDFHPLLGTRTSAPDPVWQSQLSTKIHPYLGDHIVQGNCLYPAAAMVEAALKVSLSDVHATTQPSMCVRLEDMRLHQPLALDNVRTFDLSTSYRADRERIELRVKEQGTDDWHPLATIGVSSDDRPISNHSDQDAIQSLCTESVSEARCYDYCQRLGLNYGEAFRGFVSGFRQDREAWCKIRLPDDLHDDASQYILHPALLDACFHSMIIADSHFDHRLDDLYLPHRIERIQCSRDACGLTEVHVHTRIRSKDSYEMVADLELIDASGSTVMLIEGFESRNAGGLTSSEATTEFMYCYRWEADHHPPTQTDVEQPKATPKRRWLIFADRGGLSNRLVDHQRSLGHDVFEVRLGDHFTQVSATSFQVSPKQEAGWEQLLRAIPVEWITDVVFAWGLDLPTDATTPVARDLRATDRLHSTLTADQVDQSTTISCEAPLAFVQAWHHRLEDSRAEANKPAPRFSIVTAKAQSIDERAERIRYCQTPMIGLGRVLISEFSAFRTRLIDLPGSDLNDQWVALAEELEIDDSEDEVLYREGTRHVRRFVPHSSMPLPTLTFPPTPTVEPDCRTRRRSRLTTGRTSSIDDLRYEVYYPGDLAETEVVIDIQASGLNFSDVMKALALYPGLPEGPVMLGAECCGKIVRVGDAVSDWKVGDQVIAIAKGSFGTHAVVDQSLIASQPRTLNSQQAAAIPIAFLTADYALHQCARLRAGESVLIHSASGGVGLAAIQLAQQAGLVIHATAGSAPKRDFVRSLGIESVWDSRSLAFADDIRRQTDGEGVDAILNSLPGEAIRKGLQLLKTGGRFLEIGKRDIYGDRAIDLSPFRNNLALFAIDLDQLFTTDPQRMGDNLRRIALQFDQGTLQPLPLETFDADHTRDAFRYMQQAKHIGKVVVSYRSAPSEVYPCPIRVKSDRRMEIDPCHKTPANAAIRENASQPSKGISEFFRQDKTYWVAGGLGGFGLQIARWMARRGAGNLVLSGRSTSPSVQASKTLAEIESWGTAVTLMPTDITKTHDVAKTLGRIRDELPPLCGIYHTAMVLEDHLLVDLDLDSLQRVLRPKVVGGWNLHAATLDESLVSEPLEQFVLFSSLSSVFGHAGQANYAAANAALDGLAYHRRSKGLPALVINWGHLGEVGYLAQREELGARLERQGVLSFSVEEATSCLEDLLRSQATQASVLKMDWTLWRGLGLTQQVSPRFAHLIREDATDPNQTFDLVQLRAADPPEQLRQIQQLLVTKLMSLLGLRCDQLDPSRSLLELGLDSLMAVELRNWIEKQLQMTVPISELMRDASINAISKKTAERIRTHSSDANPDDPASAPADSLFSEKADQLLASIDHMDDGQVERLLAELAGATTPPEPAS</sequence>
<dbReference type="Pfam" id="PF13602">
    <property type="entry name" value="ADH_zinc_N_2"/>
    <property type="match status" value="1"/>
</dbReference>
<evidence type="ECO:0000259" key="8">
    <source>
        <dbReference type="PROSITE" id="PS50075"/>
    </source>
</evidence>
<dbReference type="SMART" id="SM00826">
    <property type="entry name" value="PKS_DH"/>
    <property type="match status" value="1"/>
</dbReference>
<dbReference type="InterPro" id="IPR049551">
    <property type="entry name" value="PKS_DH_C"/>
</dbReference>
<dbReference type="Pfam" id="PF08240">
    <property type="entry name" value="ADH_N"/>
    <property type="match status" value="1"/>
</dbReference>
<comment type="caution">
    <text evidence="11">The sequence shown here is derived from an EMBL/GenBank/DDBJ whole genome shotgun (WGS) entry which is preliminary data.</text>
</comment>
<dbReference type="Pfam" id="PF02801">
    <property type="entry name" value="Ketoacyl-synt_C"/>
    <property type="match status" value="1"/>
</dbReference>
<dbReference type="InterPro" id="IPR036291">
    <property type="entry name" value="NAD(P)-bd_dom_sf"/>
</dbReference>
<dbReference type="Gene3D" id="3.40.366.10">
    <property type="entry name" value="Malonyl-Coenzyme A Acyl Carrier Protein, domain 2"/>
    <property type="match status" value="1"/>
</dbReference>
<dbReference type="InterPro" id="IPR014043">
    <property type="entry name" value="Acyl_transferase_dom"/>
</dbReference>
<dbReference type="InterPro" id="IPR020843">
    <property type="entry name" value="ER"/>
</dbReference>
<dbReference type="InterPro" id="IPR014030">
    <property type="entry name" value="Ketoacyl_synth_N"/>
</dbReference>
<dbReference type="Gene3D" id="3.40.47.10">
    <property type="match status" value="1"/>
</dbReference>
<dbReference type="GO" id="GO:0004312">
    <property type="term" value="F:fatty acid synthase activity"/>
    <property type="evidence" value="ECO:0007669"/>
    <property type="project" value="TreeGrafter"/>
</dbReference>
<keyword evidence="2" id="KW-0597">Phosphoprotein</keyword>
<dbReference type="PROSITE" id="PS52004">
    <property type="entry name" value="KS3_2"/>
    <property type="match status" value="1"/>
</dbReference>
<dbReference type="GO" id="GO:0005737">
    <property type="term" value="C:cytoplasm"/>
    <property type="evidence" value="ECO:0007669"/>
    <property type="project" value="TreeGrafter"/>
</dbReference>
<feature type="active site" description="Proton acceptor; for dehydratase activity" evidence="6">
    <location>
        <position position="956"/>
    </location>
</feature>
<dbReference type="InterPro" id="IPR009081">
    <property type="entry name" value="PP-bd_ACP"/>
</dbReference>
<dbReference type="EMBL" id="SJPV01000002">
    <property type="protein sequence ID" value="TWU40627.1"/>
    <property type="molecule type" value="Genomic_DNA"/>
</dbReference>
<comment type="function">
    <text evidence="5">Involved in production of the polyketide antibiotic thailandamide.</text>
</comment>
<dbReference type="PROSITE" id="PS00606">
    <property type="entry name" value="KS3_1"/>
    <property type="match status" value="1"/>
</dbReference>
<evidence type="ECO:0000313" key="12">
    <source>
        <dbReference type="Proteomes" id="UP000319143"/>
    </source>
</evidence>
<evidence type="ECO:0000256" key="1">
    <source>
        <dbReference type="ARBA" id="ARBA00022450"/>
    </source>
</evidence>
<dbReference type="CDD" id="cd00833">
    <property type="entry name" value="PKS"/>
    <property type="match status" value="1"/>
</dbReference>
<dbReference type="GO" id="GO:0006633">
    <property type="term" value="P:fatty acid biosynthetic process"/>
    <property type="evidence" value="ECO:0007669"/>
    <property type="project" value="InterPro"/>
</dbReference>
<feature type="domain" description="PKS/mFAS DH" evidence="10">
    <location>
        <begin position="924"/>
        <end position="1211"/>
    </location>
</feature>
<dbReference type="EC" id="2.3.1.41" evidence="11"/>
<dbReference type="InterPro" id="IPR011032">
    <property type="entry name" value="GroES-like_sf"/>
</dbReference>
<dbReference type="SMART" id="SM00827">
    <property type="entry name" value="PKS_AT"/>
    <property type="match status" value="1"/>
</dbReference>
<keyword evidence="11" id="KW-0012">Acyltransferase</keyword>
<dbReference type="SMART" id="SM00825">
    <property type="entry name" value="PKS_KS"/>
    <property type="match status" value="1"/>
</dbReference>